<evidence type="ECO:0000313" key="3">
    <source>
        <dbReference type="EMBL" id="PRQ49188.1"/>
    </source>
</evidence>
<keyword evidence="1" id="KW-0732">Signal</keyword>
<dbReference type="STRING" id="74649.A0A2P6RRX9"/>
<dbReference type="AlphaFoldDB" id="A0A2P6RRX9"/>
<protein>
    <submittedName>
        <fullName evidence="3">Putative actinidain</fullName>
        <ecNumber evidence="3">3.4.22.14</ecNumber>
    </submittedName>
</protein>
<evidence type="ECO:0000259" key="2">
    <source>
        <dbReference type="SMART" id="SM00848"/>
    </source>
</evidence>
<dbReference type="GO" id="GO:0004197">
    <property type="term" value="F:cysteine-type endopeptidase activity"/>
    <property type="evidence" value="ECO:0007669"/>
    <property type="project" value="UniProtKB-EC"/>
</dbReference>
<dbReference type="SUPFAM" id="SSF54001">
    <property type="entry name" value="Cysteine proteinases"/>
    <property type="match status" value="1"/>
</dbReference>
<organism evidence="3 4">
    <name type="scientific">Rosa chinensis</name>
    <name type="common">China rose</name>
    <dbReference type="NCBI Taxonomy" id="74649"/>
    <lineage>
        <taxon>Eukaryota</taxon>
        <taxon>Viridiplantae</taxon>
        <taxon>Streptophyta</taxon>
        <taxon>Embryophyta</taxon>
        <taxon>Tracheophyta</taxon>
        <taxon>Spermatophyta</taxon>
        <taxon>Magnoliopsida</taxon>
        <taxon>eudicotyledons</taxon>
        <taxon>Gunneridae</taxon>
        <taxon>Pentapetalae</taxon>
        <taxon>rosids</taxon>
        <taxon>fabids</taxon>
        <taxon>Rosales</taxon>
        <taxon>Rosaceae</taxon>
        <taxon>Rosoideae</taxon>
        <taxon>Rosoideae incertae sedis</taxon>
        <taxon>Rosa</taxon>
    </lineage>
</organism>
<feature type="domain" description="Cathepsin propeptide inhibitor" evidence="2">
    <location>
        <begin position="39"/>
        <end position="87"/>
    </location>
</feature>
<evidence type="ECO:0000256" key="1">
    <source>
        <dbReference type="SAM" id="SignalP"/>
    </source>
</evidence>
<dbReference type="Gene3D" id="1.10.287.2250">
    <property type="match status" value="1"/>
</dbReference>
<keyword evidence="4" id="KW-1185">Reference proteome</keyword>
<reference evidence="3 4" key="1">
    <citation type="journal article" date="2018" name="Nat. Genet.">
        <title>The Rosa genome provides new insights in the design of modern roses.</title>
        <authorList>
            <person name="Bendahmane M."/>
        </authorList>
    </citation>
    <scope>NUCLEOTIDE SEQUENCE [LARGE SCALE GENOMIC DNA]</scope>
    <source>
        <strain evidence="4">cv. Old Blush</strain>
    </source>
</reference>
<feature type="chain" id="PRO_5015126011" evidence="1">
    <location>
        <begin position="26"/>
        <end position="87"/>
    </location>
</feature>
<dbReference type="Proteomes" id="UP000238479">
    <property type="component" value="Chromosome 2"/>
</dbReference>
<dbReference type="InterPro" id="IPR038765">
    <property type="entry name" value="Papain-like_cys_pep_sf"/>
</dbReference>
<dbReference type="OMA" id="MAFANQH"/>
<keyword evidence="3" id="KW-0378">Hydrolase</keyword>
<name>A0A2P6RRX9_ROSCH</name>
<dbReference type="InterPro" id="IPR013201">
    <property type="entry name" value="Prot_inhib_I29"/>
</dbReference>
<dbReference type="SMART" id="SM00848">
    <property type="entry name" value="Inhibitor_I29"/>
    <property type="match status" value="1"/>
</dbReference>
<dbReference type="Pfam" id="PF08246">
    <property type="entry name" value="Inhibitor_I29"/>
    <property type="match status" value="1"/>
</dbReference>
<comment type="caution">
    <text evidence="3">The sequence shown here is derived from an EMBL/GenBank/DDBJ whole genome shotgun (WGS) entry which is preliminary data.</text>
</comment>
<accession>A0A2P6RRX9</accession>
<dbReference type="Gramene" id="PRQ49188">
    <property type="protein sequence ID" value="PRQ49188"/>
    <property type="gene ID" value="RchiOBHm_Chr2g0119131"/>
</dbReference>
<dbReference type="EMBL" id="PDCK01000040">
    <property type="protein sequence ID" value="PRQ49188.1"/>
    <property type="molecule type" value="Genomic_DNA"/>
</dbReference>
<proteinExistence type="predicted"/>
<feature type="signal peptide" evidence="1">
    <location>
        <begin position="1"/>
        <end position="25"/>
    </location>
</feature>
<evidence type="ECO:0000313" key="4">
    <source>
        <dbReference type="Proteomes" id="UP000238479"/>
    </source>
</evidence>
<sequence>MEFINQIKCISLALILMLGVWSSEATSRTLQDVSMYGRYEQWMVHHGRAYSSIDEKESRFKIFKENVAFIESSNNDASKKVSISLQI</sequence>
<dbReference type="EC" id="3.4.22.14" evidence="3"/>
<gene>
    <name evidence="3" type="ORF">RchiOBHm_Chr2g0119131</name>
</gene>